<dbReference type="GO" id="GO:0047632">
    <property type="term" value="F:agmatine deiminase activity"/>
    <property type="evidence" value="ECO:0007669"/>
    <property type="project" value="TreeGrafter"/>
</dbReference>
<dbReference type="InterPro" id="IPR007466">
    <property type="entry name" value="Peptidyl-Arg-deiminase_porph"/>
</dbReference>
<dbReference type="Pfam" id="PF04371">
    <property type="entry name" value="PAD_porph"/>
    <property type="match status" value="1"/>
</dbReference>
<dbReference type="EMBL" id="LSYV01000059">
    <property type="protein sequence ID" value="KXZ45103.1"/>
    <property type="molecule type" value="Genomic_DNA"/>
</dbReference>
<gene>
    <name evidence="2" type="ORF">GPECTOR_58g552</name>
</gene>
<proteinExistence type="predicted"/>
<dbReference type="SUPFAM" id="SSF55909">
    <property type="entry name" value="Pentein"/>
    <property type="match status" value="1"/>
</dbReference>
<evidence type="ECO:0008006" key="4">
    <source>
        <dbReference type="Google" id="ProtNLM"/>
    </source>
</evidence>
<comment type="caution">
    <text evidence="2">The sequence shown here is derived from an EMBL/GenBank/DDBJ whole genome shotgun (WGS) entry which is preliminary data.</text>
</comment>
<keyword evidence="1" id="KW-0378">Hydrolase</keyword>
<accession>A0A150G5Q9</accession>
<reference evidence="3" key="1">
    <citation type="journal article" date="2016" name="Nat. Commun.">
        <title>The Gonium pectorale genome demonstrates co-option of cell cycle regulation during the evolution of multicellularity.</title>
        <authorList>
            <person name="Hanschen E.R."/>
            <person name="Marriage T.N."/>
            <person name="Ferris P.J."/>
            <person name="Hamaji T."/>
            <person name="Toyoda A."/>
            <person name="Fujiyama A."/>
            <person name="Neme R."/>
            <person name="Noguchi H."/>
            <person name="Minakuchi Y."/>
            <person name="Suzuki M."/>
            <person name="Kawai-Toyooka H."/>
            <person name="Smith D.R."/>
            <person name="Sparks H."/>
            <person name="Anderson J."/>
            <person name="Bakaric R."/>
            <person name="Luria V."/>
            <person name="Karger A."/>
            <person name="Kirschner M.W."/>
            <person name="Durand P.M."/>
            <person name="Michod R.E."/>
            <person name="Nozaki H."/>
            <person name="Olson B.J."/>
        </authorList>
    </citation>
    <scope>NUCLEOTIDE SEQUENCE [LARGE SCALE GENOMIC DNA]</scope>
    <source>
        <strain evidence="3">NIES-2863</strain>
    </source>
</reference>
<dbReference type="GO" id="GO:0009446">
    <property type="term" value="P:putrescine biosynthetic process"/>
    <property type="evidence" value="ECO:0007669"/>
    <property type="project" value="InterPro"/>
</dbReference>
<dbReference type="PANTHER" id="PTHR31377">
    <property type="entry name" value="AGMATINE DEIMINASE-RELATED"/>
    <property type="match status" value="1"/>
</dbReference>
<sequence length="262" mass="29763">MGVRRKLGSNYLQCWHCLTAHRTDSVWIRDYGPTLYLDRGKPKLFQYAYYDRRPRDDDQPRSFADWADLPLTDSGLYMEGGNLLSNGEVCITSDAVLSFNFPYTNNVERKRKLLVKALRKYGCAETIVLESLEDEATGHVDIWLAFASRTTLIAGVFREDQHAANAAIMGRNLDLLRSRFQIVPIPMPDPVQKRDRLVMRTYANMLFLNDVVLVPTYDGHEAQGVIDAVQAATGKRVVTFHGENIIKEKGTIHCLSKTIPRV</sequence>
<evidence type="ECO:0000313" key="2">
    <source>
        <dbReference type="EMBL" id="KXZ45103.1"/>
    </source>
</evidence>
<dbReference type="AlphaFoldDB" id="A0A150G5Q9"/>
<organism evidence="2 3">
    <name type="scientific">Gonium pectorale</name>
    <name type="common">Green alga</name>
    <dbReference type="NCBI Taxonomy" id="33097"/>
    <lineage>
        <taxon>Eukaryota</taxon>
        <taxon>Viridiplantae</taxon>
        <taxon>Chlorophyta</taxon>
        <taxon>core chlorophytes</taxon>
        <taxon>Chlorophyceae</taxon>
        <taxon>CS clade</taxon>
        <taxon>Chlamydomonadales</taxon>
        <taxon>Volvocaceae</taxon>
        <taxon>Gonium</taxon>
    </lineage>
</organism>
<keyword evidence="3" id="KW-1185">Reference proteome</keyword>
<name>A0A150G5Q9_GONPE</name>
<dbReference type="STRING" id="33097.A0A150G5Q9"/>
<dbReference type="OrthoDB" id="2096879at2759"/>
<dbReference type="Gene3D" id="3.75.10.10">
    <property type="entry name" value="L-arginine/glycine Amidinotransferase, Chain A"/>
    <property type="match status" value="1"/>
</dbReference>
<protein>
    <recommendedName>
        <fullName evidence="4">Agmatine deiminase</fullName>
    </recommendedName>
</protein>
<dbReference type="PANTHER" id="PTHR31377:SF0">
    <property type="entry name" value="AGMATINE DEIMINASE-RELATED"/>
    <property type="match status" value="1"/>
</dbReference>
<dbReference type="GO" id="GO:0004668">
    <property type="term" value="F:protein-arginine deiminase activity"/>
    <property type="evidence" value="ECO:0007669"/>
    <property type="project" value="InterPro"/>
</dbReference>
<dbReference type="Proteomes" id="UP000075714">
    <property type="component" value="Unassembled WGS sequence"/>
</dbReference>
<evidence type="ECO:0000256" key="1">
    <source>
        <dbReference type="ARBA" id="ARBA00022801"/>
    </source>
</evidence>
<evidence type="ECO:0000313" key="3">
    <source>
        <dbReference type="Proteomes" id="UP000075714"/>
    </source>
</evidence>